<accession>A0ABD1NEL6</accession>
<evidence type="ECO:0000256" key="2">
    <source>
        <dbReference type="SAM" id="Phobius"/>
    </source>
</evidence>
<dbReference type="AlphaFoldDB" id="A0ABD1NEL6"/>
<feature type="compositionally biased region" description="Pro residues" evidence="1">
    <location>
        <begin position="65"/>
        <end position="97"/>
    </location>
</feature>
<organism evidence="3 4">
    <name type="scientific">Flemingia macrophylla</name>
    <dbReference type="NCBI Taxonomy" id="520843"/>
    <lineage>
        <taxon>Eukaryota</taxon>
        <taxon>Viridiplantae</taxon>
        <taxon>Streptophyta</taxon>
        <taxon>Embryophyta</taxon>
        <taxon>Tracheophyta</taxon>
        <taxon>Spermatophyta</taxon>
        <taxon>Magnoliopsida</taxon>
        <taxon>eudicotyledons</taxon>
        <taxon>Gunneridae</taxon>
        <taxon>Pentapetalae</taxon>
        <taxon>rosids</taxon>
        <taxon>fabids</taxon>
        <taxon>Fabales</taxon>
        <taxon>Fabaceae</taxon>
        <taxon>Papilionoideae</taxon>
        <taxon>50 kb inversion clade</taxon>
        <taxon>NPAAA clade</taxon>
        <taxon>indigoferoid/millettioid clade</taxon>
        <taxon>Phaseoleae</taxon>
        <taxon>Flemingia</taxon>
    </lineage>
</organism>
<name>A0ABD1NEL6_9FABA</name>
<keyword evidence="4" id="KW-1185">Reference proteome</keyword>
<protein>
    <submittedName>
        <fullName evidence="3">Uncharacterized protein</fullName>
    </submittedName>
</protein>
<feature type="region of interest" description="Disordered" evidence="1">
    <location>
        <begin position="65"/>
        <end position="98"/>
    </location>
</feature>
<sequence length="151" mass="16218">MGHNKYSGLIRKAWLMIMVGMIVISEEKVDATVASSSSGVFCINDCSTCPVVCSPPPPILITPSSPSPRPPIFITPSPLSPPPITPSSLSSPPPKSPLKPYNTPLPTVISAPHDFSYPYYYFYASAASSTSSHAPILLFLFFLIAYSILDN</sequence>
<evidence type="ECO:0000313" key="4">
    <source>
        <dbReference type="Proteomes" id="UP001603857"/>
    </source>
</evidence>
<keyword evidence="2" id="KW-1133">Transmembrane helix</keyword>
<dbReference type="EMBL" id="JBGMDY010000001">
    <property type="protein sequence ID" value="KAL2346567.1"/>
    <property type="molecule type" value="Genomic_DNA"/>
</dbReference>
<keyword evidence="2" id="KW-0472">Membrane</keyword>
<comment type="caution">
    <text evidence="3">The sequence shown here is derived from an EMBL/GenBank/DDBJ whole genome shotgun (WGS) entry which is preliminary data.</text>
</comment>
<keyword evidence="2" id="KW-0812">Transmembrane</keyword>
<proteinExistence type="predicted"/>
<dbReference type="Proteomes" id="UP001603857">
    <property type="component" value="Unassembled WGS sequence"/>
</dbReference>
<evidence type="ECO:0000256" key="1">
    <source>
        <dbReference type="SAM" id="MobiDB-lite"/>
    </source>
</evidence>
<gene>
    <name evidence="3" type="ORF">Fmac_000567</name>
</gene>
<feature type="transmembrane region" description="Helical" evidence="2">
    <location>
        <begin position="120"/>
        <end position="149"/>
    </location>
</feature>
<evidence type="ECO:0000313" key="3">
    <source>
        <dbReference type="EMBL" id="KAL2346567.1"/>
    </source>
</evidence>
<reference evidence="3 4" key="1">
    <citation type="submission" date="2024-08" db="EMBL/GenBank/DDBJ databases">
        <title>Insights into the chromosomal genome structure of Flemingia macrophylla.</title>
        <authorList>
            <person name="Ding Y."/>
            <person name="Zhao Y."/>
            <person name="Bi W."/>
            <person name="Wu M."/>
            <person name="Zhao G."/>
            <person name="Gong Y."/>
            <person name="Li W."/>
            <person name="Zhang P."/>
        </authorList>
    </citation>
    <scope>NUCLEOTIDE SEQUENCE [LARGE SCALE GENOMIC DNA]</scope>
    <source>
        <strain evidence="3">DYQJB</strain>
        <tissue evidence="3">Leaf</tissue>
    </source>
</reference>